<dbReference type="EMBL" id="CAJOBI010065257">
    <property type="protein sequence ID" value="CAF4433255.1"/>
    <property type="molecule type" value="Genomic_DNA"/>
</dbReference>
<evidence type="ECO:0000313" key="3">
    <source>
        <dbReference type="EMBL" id="CAF4433255.1"/>
    </source>
</evidence>
<accession>A0A8S2WF13</accession>
<feature type="region of interest" description="Disordered" evidence="1">
    <location>
        <begin position="1"/>
        <end position="42"/>
    </location>
</feature>
<evidence type="ECO:0000313" key="2">
    <source>
        <dbReference type="EMBL" id="CAF4433071.1"/>
    </source>
</evidence>
<evidence type="ECO:0000313" key="4">
    <source>
        <dbReference type="Proteomes" id="UP000676336"/>
    </source>
</evidence>
<name>A0A8S2WF13_9BILA</name>
<dbReference type="EMBL" id="CAJOBI010065208">
    <property type="protein sequence ID" value="CAF4433071.1"/>
    <property type="molecule type" value="Genomic_DNA"/>
</dbReference>
<gene>
    <name evidence="2" type="ORF">SMN809_LOCUS31914</name>
    <name evidence="3" type="ORF">SMN809_LOCUS31924</name>
</gene>
<organism evidence="2 4">
    <name type="scientific">Rotaria magnacalcarata</name>
    <dbReference type="NCBI Taxonomy" id="392030"/>
    <lineage>
        <taxon>Eukaryota</taxon>
        <taxon>Metazoa</taxon>
        <taxon>Spiralia</taxon>
        <taxon>Gnathifera</taxon>
        <taxon>Rotifera</taxon>
        <taxon>Eurotatoria</taxon>
        <taxon>Bdelloidea</taxon>
        <taxon>Philodinida</taxon>
        <taxon>Philodinidae</taxon>
        <taxon>Rotaria</taxon>
    </lineage>
</organism>
<evidence type="ECO:0000256" key="1">
    <source>
        <dbReference type="SAM" id="MobiDB-lite"/>
    </source>
</evidence>
<feature type="non-terminal residue" evidence="2">
    <location>
        <position position="1"/>
    </location>
</feature>
<protein>
    <submittedName>
        <fullName evidence="2">Uncharacterized protein</fullName>
    </submittedName>
</protein>
<proteinExistence type="predicted"/>
<reference evidence="2" key="1">
    <citation type="submission" date="2021-02" db="EMBL/GenBank/DDBJ databases">
        <authorList>
            <person name="Nowell W R."/>
        </authorList>
    </citation>
    <scope>NUCLEOTIDE SEQUENCE</scope>
</reference>
<dbReference type="AlphaFoldDB" id="A0A8S2WF13"/>
<comment type="caution">
    <text evidence="2">The sequence shown here is derived from an EMBL/GenBank/DDBJ whole genome shotgun (WGS) entry which is preliminary data.</text>
</comment>
<feature type="compositionally biased region" description="Basic and acidic residues" evidence="1">
    <location>
        <begin position="18"/>
        <end position="27"/>
    </location>
</feature>
<sequence>SSDSQDELRTSSSAGFLDDVRRMDESLQRLGTSSSKKNERYM</sequence>
<dbReference type="Proteomes" id="UP000676336">
    <property type="component" value="Unassembled WGS sequence"/>
</dbReference>